<name>A0A1X4G7B0_9CYAN</name>
<comment type="caution">
    <text evidence="1">The sequence shown here is derived from an EMBL/GenBank/DDBJ whole genome shotgun (WGS) entry which is preliminary data.</text>
</comment>
<accession>A0A1X4G7B0</accession>
<organism evidence="1 2">
    <name type="scientific">Cylindrospermopsis raciborskii CENA303</name>
    <dbReference type="NCBI Taxonomy" id="1170769"/>
    <lineage>
        <taxon>Bacteria</taxon>
        <taxon>Bacillati</taxon>
        <taxon>Cyanobacteriota</taxon>
        <taxon>Cyanophyceae</taxon>
        <taxon>Nostocales</taxon>
        <taxon>Aphanizomenonaceae</taxon>
        <taxon>Cylindrospermopsis</taxon>
    </lineage>
</organism>
<evidence type="ECO:0000313" key="1">
    <source>
        <dbReference type="EMBL" id="OSO90926.1"/>
    </source>
</evidence>
<dbReference type="Proteomes" id="UP000192997">
    <property type="component" value="Unassembled WGS sequence"/>
</dbReference>
<protein>
    <submittedName>
        <fullName evidence="1">Uncharacterized protein</fullName>
    </submittedName>
</protein>
<proteinExistence type="predicted"/>
<evidence type="ECO:0000313" key="2">
    <source>
        <dbReference type="Proteomes" id="UP000192997"/>
    </source>
</evidence>
<sequence length="239" mass="28063">MGAKRQEEILEWEWANKWAKAMWQKLCELNEENLVLRQKNDSLSEKHLQSLQDIHSNTQHLPEILSILRQISEKYQRIDTFSDPSQLHGESEQIGEQKNYFSTDQKQCSDDYIIDDPQVISLVETYNSHGDFLDKIEVSETEDSKSHRWCGGKDPAIFEANHKSRGDYWIIDNQYLVPKYGQKINQHSYETISILFECLNYHYNDSVALRSMILVKPAKVSPIHDQEKWKLQDTGTLQF</sequence>
<dbReference type="EMBL" id="NBYN01000042">
    <property type="protein sequence ID" value="OSO90926.1"/>
    <property type="molecule type" value="Genomic_DNA"/>
</dbReference>
<dbReference type="AlphaFoldDB" id="A0A1X4G7B0"/>
<reference evidence="2" key="1">
    <citation type="submission" date="2017-04" db="EMBL/GenBank/DDBJ databases">
        <authorList>
            <person name="Abreu V.A."/>
            <person name="Popin R.V."/>
            <person name="Rigonato J."/>
            <person name="Andreote A.P."/>
            <person name="Schaker P.C."/>
            <person name="Hoff-Risseti C."/>
            <person name="Alvarenga D.O."/>
            <person name="Varani A.M."/>
            <person name="Fiore M.F."/>
        </authorList>
    </citation>
    <scope>NUCLEOTIDE SEQUENCE [LARGE SCALE GENOMIC DNA]</scope>
    <source>
        <strain evidence="2">CENA303</strain>
    </source>
</reference>
<gene>
    <name evidence="1" type="ORF">B7O87_08990</name>
</gene>